<keyword evidence="2" id="KW-1185">Reference proteome</keyword>
<dbReference type="EMBL" id="JANPWB010000016">
    <property type="protein sequence ID" value="KAJ1084710.1"/>
    <property type="molecule type" value="Genomic_DNA"/>
</dbReference>
<proteinExistence type="predicted"/>
<evidence type="ECO:0000313" key="1">
    <source>
        <dbReference type="EMBL" id="KAJ1084710.1"/>
    </source>
</evidence>
<sequence length="110" mass="12282">MVKNTRDSAFECSGRRGRHRVAHAAAAGPEPRVVESPVLVANLLCLSPKKGYNTRRLFRLVMVKNTRDSAFECSGRRGRVRPFSRERATTRVSDCSSRLITPPATPLFIL</sequence>
<name>A0AAV7LAD0_PLEWA</name>
<evidence type="ECO:0000313" key="2">
    <source>
        <dbReference type="Proteomes" id="UP001066276"/>
    </source>
</evidence>
<accession>A0AAV7LAD0</accession>
<organism evidence="1 2">
    <name type="scientific">Pleurodeles waltl</name>
    <name type="common">Iberian ribbed newt</name>
    <dbReference type="NCBI Taxonomy" id="8319"/>
    <lineage>
        <taxon>Eukaryota</taxon>
        <taxon>Metazoa</taxon>
        <taxon>Chordata</taxon>
        <taxon>Craniata</taxon>
        <taxon>Vertebrata</taxon>
        <taxon>Euteleostomi</taxon>
        <taxon>Amphibia</taxon>
        <taxon>Batrachia</taxon>
        <taxon>Caudata</taxon>
        <taxon>Salamandroidea</taxon>
        <taxon>Salamandridae</taxon>
        <taxon>Pleurodelinae</taxon>
        <taxon>Pleurodeles</taxon>
    </lineage>
</organism>
<gene>
    <name evidence="1" type="ORF">NDU88_004856</name>
</gene>
<reference evidence="1" key="1">
    <citation type="journal article" date="2022" name="bioRxiv">
        <title>Sequencing and chromosome-scale assembly of the giantPleurodeles waltlgenome.</title>
        <authorList>
            <person name="Brown T."/>
            <person name="Elewa A."/>
            <person name="Iarovenko S."/>
            <person name="Subramanian E."/>
            <person name="Araus A.J."/>
            <person name="Petzold A."/>
            <person name="Susuki M."/>
            <person name="Suzuki K.-i.T."/>
            <person name="Hayashi T."/>
            <person name="Toyoda A."/>
            <person name="Oliveira C."/>
            <person name="Osipova E."/>
            <person name="Leigh N.D."/>
            <person name="Simon A."/>
            <person name="Yun M.H."/>
        </authorList>
    </citation>
    <scope>NUCLEOTIDE SEQUENCE</scope>
    <source>
        <strain evidence="1">20211129_DDA</strain>
        <tissue evidence="1">Liver</tissue>
    </source>
</reference>
<protein>
    <submittedName>
        <fullName evidence="1">Uncharacterized protein</fullName>
    </submittedName>
</protein>
<dbReference type="Proteomes" id="UP001066276">
    <property type="component" value="Chromosome 12"/>
</dbReference>
<comment type="caution">
    <text evidence="1">The sequence shown here is derived from an EMBL/GenBank/DDBJ whole genome shotgun (WGS) entry which is preliminary data.</text>
</comment>
<dbReference type="AlphaFoldDB" id="A0AAV7LAD0"/>